<reference evidence="1 2" key="1">
    <citation type="journal article" date="2019" name="Int. J. Syst. Evol. Microbiol.">
        <title>The Global Catalogue of Microorganisms (GCM) 10K type strain sequencing project: providing services to taxonomists for standard genome sequencing and annotation.</title>
        <authorList>
            <consortium name="The Broad Institute Genomics Platform"/>
            <consortium name="The Broad Institute Genome Sequencing Center for Infectious Disease"/>
            <person name="Wu L."/>
            <person name="Ma J."/>
        </authorList>
    </citation>
    <scope>NUCLEOTIDE SEQUENCE [LARGE SCALE GENOMIC DNA]</scope>
    <source>
        <strain evidence="1 2">JCM 3325</strain>
    </source>
</reference>
<gene>
    <name evidence="1" type="ORF">GCM10010191_01110</name>
</gene>
<dbReference type="Proteomes" id="UP001501231">
    <property type="component" value="Unassembled WGS sequence"/>
</dbReference>
<keyword evidence="2" id="KW-1185">Reference proteome</keyword>
<protein>
    <submittedName>
        <fullName evidence="1">Uncharacterized protein</fullName>
    </submittedName>
</protein>
<dbReference type="EMBL" id="BAAARW010000001">
    <property type="protein sequence ID" value="GAA2398185.1"/>
    <property type="molecule type" value="Genomic_DNA"/>
</dbReference>
<sequence>MTSENSSLYIAADSLSPEIRLSRRGRPAYAASMLIHSAVLLWRPVPKRIYRPRSVAGPIR</sequence>
<evidence type="ECO:0000313" key="2">
    <source>
        <dbReference type="Proteomes" id="UP001501231"/>
    </source>
</evidence>
<comment type="caution">
    <text evidence="1">The sequence shown here is derived from an EMBL/GenBank/DDBJ whole genome shotgun (WGS) entry which is preliminary data.</text>
</comment>
<evidence type="ECO:0000313" key="1">
    <source>
        <dbReference type="EMBL" id="GAA2398185.1"/>
    </source>
</evidence>
<organism evidence="1 2">
    <name type="scientific">Actinomadura vinacea</name>
    <dbReference type="NCBI Taxonomy" id="115336"/>
    <lineage>
        <taxon>Bacteria</taxon>
        <taxon>Bacillati</taxon>
        <taxon>Actinomycetota</taxon>
        <taxon>Actinomycetes</taxon>
        <taxon>Streptosporangiales</taxon>
        <taxon>Thermomonosporaceae</taxon>
        <taxon>Actinomadura</taxon>
    </lineage>
</organism>
<proteinExistence type="predicted"/>
<name>A0ABN3I938_9ACTN</name>
<accession>A0ABN3I938</accession>